<evidence type="ECO:0000313" key="3">
    <source>
        <dbReference type="EMBL" id="TVM31924.1"/>
    </source>
</evidence>
<dbReference type="AlphaFoldDB" id="A0A6P1ZE13"/>
<proteinExistence type="predicted"/>
<name>A0A6P1ZE13_9BACT</name>
<keyword evidence="1" id="KW-0472">Membrane</keyword>
<keyword evidence="1" id="KW-0812">Transmembrane</keyword>
<accession>A0A6P1ZE13</accession>
<evidence type="ECO:0000313" key="4">
    <source>
        <dbReference type="Proteomes" id="UP000434052"/>
    </source>
</evidence>
<feature type="transmembrane region" description="Helical" evidence="1">
    <location>
        <begin position="110"/>
        <end position="133"/>
    </location>
</feature>
<dbReference type="Proteomes" id="UP000434052">
    <property type="component" value="Unassembled WGS sequence"/>
</dbReference>
<keyword evidence="1" id="KW-1133">Transmembrane helix</keyword>
<organism evidence="3 4">
    <name type="scientific">Oceanidesulfovibrio marinus</name>
    <dbReference type="NCBI Taxonomy" id="370038"/>
    <lineage>
        <taxon>Bacteria</taxon>
        <taxon>Pseudomonadati</taxon>
        <taxon>Thermodesulfobacteriota</taxon>
        <taxon>Desulfovibrionia</taxon>
        <taxon>Desulfovibrionales</taxon>
        <taxon>Desulfovibrionaceae</taxon>
        <taxon>Oceanidesulfovibrio</taxon>
    </lineage>
</organism>
<protein>
    <submittedName>
        <fullName evidence="2">DUF4175 domain-containing protein</fullName>
    </submittedName>
</protein>
<dbReference type="Proteomes" id="UP000503251">
    <property type="component" value="Chromosome"/>
</dbReference>
<keyword evidence="5" id="KW-1185">Reference proteome</keyword>
<evidence type="ECO:0000313" key="2">
    <source>
        <dbReference type="EMBL" id="QJT10773.1"/>
    </source>
</evidence>
<feature type="transmembrane region" description="Helical" evidence="1">
    <location>
        <begin position="32"/>
        <end position="51"/>
    </location>
</feature>
<dbReference type="OrthoDB" id="897258at2"/>
<dbReference type="EMBL" id="CP039543">
    <property type="protein sequence ID" value="QJT10773.1"/>
    <property type="molecule type" value="Genomic_DNA"/>
</dbReference>
<dbReference type="EMBL" id="QMIF01000013">
    <property type="protein sequence ID" value="TVM31924.1"/>
    <property type="molecule type" value="Genomic_DNA"/>
</dbReference>
<reference evidence="3 4" key="1">
    <citation type="submission" date="2018-06" db="EMBL/GenBank/DDBJ databases">
        <title>Complete genome of Desulfovibrio marinus P48SEP.</title>
        <authorList>
            <person name="Crispim J.S."/>
            <person name="Vidigal P.M.P."/>
            <person name="Silva L.C.F."/>
            <person name="Araujo L.C."/>
            <person name="Laguardia C.N."/>
            <person name="Dias R.S."/>
            <person name="Sousa M.P."/>
            <person name="Paula S.O."/>
            <person name="Silva C."/>
        </authorList>
    </citation>
    <scope>NUCLEOTIDE SEQUENCE [LARGE SCALE GENOMIC DNA]</scope>
    <source>
        <strain evidence="3 4">P48SEP</strain>
    </source>
</reference>
<evidence type="ECO:0000313" key="5">
    <source>
        <dbReference type="Proteomes" id="UP000503251"/>
    </source>
</evidence>
<sequence>MILVHFVIALILALLLTLLITRGFRRRGPWPAVWPLLVLILLASWAGGMWVQPFGPMIWGVSLLPFVIVAGLVALFFVAMPRQPHEQDGGDDRLELVTRKEQYEREHQDFVLGWLFWALALLLMLSIIVRYLLFPPLAV</sequence>
<dbReference type="RefSeq" id="WP_144306608.1">
    <property type="nucleotide sequence ID" value="NZ_CP039543.1"/>
</dbReference>
<gene>
    <name evidence="3" type="ORF">DQK91_17115</name>
    <name evidence="2" type="ORF">E8L03_18440</name>
</gene>
<feature type="transmembrane region" description="Helical" evidence="1">
    <location>
        <begin position="6"/>
        <end position="25"/>
    </location>
</feature>
<feature type="transmembrane region" description="Helical" evidence="1">
    <location>
        <begin position="57"/>
        <end position="78"/>
    </location>
</feature>
<evidence type="ECO:0000256" key="1">
    <source>
        <dbReference type="SAM" id="Phobius"/>
    </source>
</evidence>
<reference evidence="2 5" key="2">
    <citation type="submission" date="2019-04" db="EMBL/GenBank/DDBJ databases">
        <title>Isolation and culture of sulfate reducing bacteria from the cold seep of the South China Sea.</title>
        <authorList>
            <person name="Sun C."/>
            <person name="Liu R."/>
        </authorList>
    </citation>
    <scope>NUCLEOTIDE SEQUENCE [LARGE SCALE GENOMIC DNA]</scope>
    <source>
        <strain evidence="2 5">CS1</strain>
    </source>
</reference>